<feature type="region of interest" description="Disordered" evidence="1">
    <location>
        <begin position="658"/>
        <end position="691"/>
    </location>
</feature>
<dbReference type="GO" id="GO:0071038">
    <property type="term" value="P:TRAMP-dependent tRNA surveillance pathway"/>
    <property type="evidence" value="ECO:0007669"/>
    <property type="project" value="TreeGrafter"/>
</dbReference>
<gene>
    <name evidence="3" type="ORF">CEPIT_LOCUS23489</name>
</gene>
<dbReference type="AlphaFoldDB" id="A0AAV0EGF7"/>
<dbReference type="InterPro" id="IPR002562">
    <property type="entry name" value="3'-5'_exonuclease_dom"/>
</dbReference>
<feature type="compositionally biased region" description="Low complexity" evidence="1">
    <location>
        <begin position="677"/>
        <end position="687"/>
    </location>
</feature>
<evidence type="ECO:0000313" key="4">
    <source>
        <dbReference type="Proteomes" id="UP001152523"/>
    </source>
</evidence>
<evidence type="ECO:0000259" key="2">
    <source>
        <dbReference type="PROSITE" id="PS50967"/>
    </source>
</evidence>
<dbReference type="GO" id="GO:0071051">
    <property type="term" value="P:poly(A)-dependent snoRNA 3'-end processing"/>
    <property type="evidence" value="ECO:0007669"/>
    <property type="project" value="TreeGrafter"/>
</dbReference>
<evidence type="ECO:0000313" key="3">
    <source>
        <dbReference type="EMBL" id="CAH9121167.1"/>
    </source>
</evidence>
<evidence type="ECO:0000256" key="1">
    <source>
        <dbReference type="SAM" id="MobiDB-lite"/>
    </source>
</evidence>
<dbReference type="InterPro" id="IPR045092">
    <property type="entry name" value="Rrp6-like"/>
</dbReference>
<dbReference type="InterPro" id="IPR044876">
    <property type="entry name" value="HRDC_dom_sf"/>
</dbReference>
<dbReference type="SMART" id="SM00474">
    <property type="entry name" value="35EXOc"/>
    <property type="match status" value="1"/>
</dbReference>
<dbReference type="Pfam" id="PF00570">
    <property type="entry name" value="HRDC"/>
    <property type="match status" value="1"/>
</dbReference>
<dbReference type="GO" id="GO:0003727">
    <property type="term" value="F:single-stranded RNA binding"/>
    <property type="evidence" value="ECO:0007669"/>
    <property type="project" value="TreeGrafter"/>
</dbReference>
<dbReference type="GO" id="GO:0000166">
    <property type="term" value="F:nucleotide binding"/>
    <property type="evidence" value="ECO:0007669"/>
    <property type="project" value="InterPro"/>
</dbReference>
<keyword evidence="4" id="KW-1185">Reference proteome</keyword>
<organism evidence="3 4">
    <name type="scientific">Cuscuta epithymum</name>
    <dbReference type="NCBI Taxonomy" id="186058"/>
    <lineage>
        <taxon>Eukaryota</taxon>
        <taxon>Viridiplantae</taxon>
        <taxon>Streptophyta</taxon>
        <taxon>Embryophyta</taxon>
        <taxon>Tracheophyta</taxon>
        <taxon>Spermatophyta</taxon>
        <taxon>Magnoliopsida</taxon>
        <taxon>eudicotyledons</taxon>
        <taxon>Gunneridae</taxon>
        <taxon>Pentapetalae</taxon>
        <taxon>asterids</taxon>
        <taxon>lamiids</taxon>
        <taxon>Solanales</taxon>
        <taxon>Convolvulaceae</taxon>
        <taxon>Cuscuteae</taxon>
        <taxon>Cuscuta</taxon>
        <taxon>Cuscuta subgen. Cuscuta</taxon>
    </lineage>
</organism>
<dbReference type="GO" id="GO:0071040">
    <property type="term" value="P:nuclear polyadenylation-dependent antisense transcript catabolic process"/>
    <property type="evidence" value="ECO:0007669"/>
    <property type="project" value="TreeGrafter"/>
</dbReference>
<dbReference type="GO" id="GO:0000467">
    <property type="term" value="P:exonucleolytic trimming to generate mature 3'-end of 5.8S rRNA from tricistronic rRNA transcript (SSU-rRNA, 5.8S rRNA, LSU-rRNA)"/>
    <property type="evidence" value="ECO:0007669"/>
    <property type="project" value="InterPro"/>
</dbReference>
<reference evidence="3" key="1">
    <citation type="submission" date="2022-07" db="EMBL/GenBank/DDBJ databases">
        <authorList>
            <person name="Macas J."/>
            <person name="Novak P."/>
            <person name="Neumann P."/>
        </authorList>
    </citation>
    <scope>NUCLEOTIDE SEQUENCE</scope>
</reference>
<dbReference type="GO" id="GO:0071036">
    <property type="term" value="P:nuclear polyadenylation-dependent snoRNA catabolic process"/>
    <property type="evidence" value="ECO:0007669"/>
    <property type="project" value="TreeGrafter"/>
</dbReference>
<dbReference type="GO" id="GO:0000176">
    <property type="term" value="C:nuclear exosome (RNase complex)"/>
    <property type="evidence" value="ECO:0007669"/>
    <property type="project" value="TreeGrafter"/>
</dbReference>
<name>A0AAV0EGF7_9ASTE</name>
<feature type="domain" description="HRDC" evidence="2">
    <location>
        <begin position="359"/>
        <end position="440"/>
    </location>
</feature>
<dbReference type="InterPro" id="IPR010997">
    <property type="entry name" value="HRDC-like_sf"/>
</dbReference>
<dbReference type="Gene3D" id="1.10.150.80">
    <property type="entry name" value="HRDC domain"/>
    <property type="match status" value="1"/>
</dbReference>
<dbReference type="InterPro" id="IPR002121">
    <property type="entry name" value="HRDC_dom"/>
</dbReference>
<dbReference type="GO" id="GO:0005730">
    <property type="term" value="C:nucleolus"/>
    <property type="evidence" value="ECO:0007669"/>
    <property type="project" value="TreeGrafter"/>
</dbReference>
<dbReference type="SUPFAM" id="SSF47819">
    <property type="entry name" value="HRDC-like"/>
    <property type="match status" value="1"/>
</dbReference>
<dbReference type="SUPFAM" id="SSF53098">
    <property type="entry name" value="Ribonuclease H-like"/>
    <property type="match status" value="1"/>
</dbReference>
<dbReference type="PROSITE" id="PS50967">
    <property type="entry name" value="HRDC"/>
    <property type="match status" value="1"/>
</dbReference>
<dbReference type="GO" id="GO:0071037">
    <property type="term" value="P:nuclear polyadenylation-dependent snRNA catabolic process"/>
    <property type="evidence" value="ECO:0007669"/>
    <property type="project" value="TreeGrafter"/>
</dbReference>
<dbReference type="Gene3D" id="3.30.420.10">
    <property type="entry name" value="Ribonuclease H-like superfamily/Ribonuclease H"/>
    <property type="match status" value="1"/>
</dbReference>
<comment type="caution">
    <text evidence="3">The sequence shown here is derived from an EMBL/GenBank/DDBJ whole genome shotgun (WGS) entry which is preliminary data.</text>
</comment>
<proteinExistence type="predicted"/>
<dbReference type="InterPro" id="IPR036397">
    <property type="entry name" value="RNaseH_sf"/>
</dbReference>
<dbReference type="InterPro" id="IPR012337">
    <property type="entry name" value="RNaseH-like_sf"/>
</dbReference>
<protein>
    <recommendedName>
        <fullName evidence="2">HRDC domain-containing protein</fullName>
    </recommendedName>
</protein>
<dbReference type="PANTHER" id="PTHR12124:SF68">
    <property type="entry name" value="PROTEIN RRP6-LIKE 3"/>
    <property type="match status" value="1"/>
</dbReference>
<sequence length="783" mass="89529">MEKGDRVKVAALTLASCVTLAIYIFLASKVHHRKRRSRRNPSSSPPPCYLRAEPKPQYDFKRVLADNSYSHFQHLSLHPANNSTAEKCTSLHPYMAEISALLKEPNVKALENYNENLDELKNRGSYVWVETGSQLQELAEVLSGERIFGVDVEHDSVRSFLGLTCLVQISTKREDYLVDAIALHDLMGILRPIFADPGICKVFHAADNDVLWLQRDFHIYVVNLFDTAKACHVLSKPQNSLAYLLKTYCGVITNKQLRREDWRQRPLPEEMLHYAKKDSHYLMYIACCVYKELKIHDLESSPCLKNKLTFVLEATSRSNATCLQLFSKVIEAYPGYSAASSIISRCHRYQGNLPSNFVNAKFHDLVSRLCAWRDIMARVHDESLRYVLSDQALVALAAKAPTDVRDIRKIISQSQPSVYHISSFQFPSSLACSHMEYFMSHLFQDEVGEDEDSLLEILQKCLGANGSCPLFAYNIALLSESSLEVADRSVVRNKSAKSSLARKALQELFDKTQHCKSPVYDNCRIYTSDGRFLSFCGRRKLEWYLKKSLAKLVEEDPPAIMLLFEPKRRPEDKEKELCYENKKNVCVRCGEGDRYLRYRIIPLCYIKHFPEHFNSYRYHNLVLLCVDCHEIAHAAGERYKEKIAEEIGIPLFVGKDVDGSSQNKKHTPPDFVVSDHNNNNNNNNNNNQESNTDIICNPVVSENGNISTASDLVVQSDESVSSEQSKESMFGHGPHGKRVVEFILKEHGDEGIREFIQRWRGNFVEAIHPRFLPARWNTKHMFD</sequence>
<dbReference type="Proteomes" id="UP001152523">
    <property type="component" value="Unassembled WGS sequence"/>
</dbReference>
<dbReference type="Pfam" id="PF01612">
    <property type="entry name" value="DNA_pol_A_exo1"/>
    <property type="match status" value="1"/>
</dbReference>
<dbReference type="EMBL" id="CAMAPF010000920">
    <property type="protein sequence ID" value="CAH9121167.1"/>
    <property type="molecule type" value="Genomic_DNA"/>
</dbReference>
<dbReference type="GO" id="GO:0071035">
    <property type="term" value="P:nuclear polyadenylation-dependent rRNA catabolic process"/>
    <property type="evidence" value="ECO:0007669"/>
    <property type="project" value="TreeGrafter"/>
</dbReference>
<dbReference type="PANTHER" id="PTHR12124">
    <property type="entry name" value="POLYMYOSITIS/SCLERODERMA AUTOANTIGEN-RELATED"/>
    <property type="match status" value="1"/>
</dbReference>
<dbReference type="GO" id="GO:0000175">
    <property type="term" value="F:3'-5'-RNA exonuclease activity"/>
    <property type="evidence" value="ECO:0007669"/>
    <property type="project" value="InterPro"/>
</dbReference>
<dbReference type="FunFam" id="3.30.420.10:FF:000079">
    <property type="entry name" value="Polynucleotidyl transferase ribonuclease H fold protein with HRDC domain"/>
    <property type="match status" value="1"/>
</dbReference>
<dbReference type="GO" id="GO:0071044">
    <property type="term" value="P:histone mRNA catabolic process"/>
    <property type="evidence" value="ECO:0007669"/>
    <property type="project" value="TreeGrafter"/>
</dbReference>
<accession>A0AAV0EGF7</accession>
<dbReference type="GO" id="GO:0071039">
    <property type="term" value="P:nuclear polyadenylation-dependent CUT catabolic process"/>
    <property type="evidence" value="ECO:0007669"/>
    <property type="project" value="TreeGrafter"/>
</dbReference>